<dbReference type="Gene3D" id="3.40.50.300">
    <property type="entry name" value="P-loop containing nucleotide triphosphate hydrolases"/>
    <property type="match status" value="1"/>
</dbReference>
<sequence>MNQLAPETATEHKGAVKIRIEGLKKSFGDLVVLDGITTTVKEGEVVCVIGPSGSGKSTFLRCLNKLEDITGGTVVIDEFDLTDKKIDLDKVRQRIGMVFQHFNLFPHMTVIDNVTLAPLLTKKMDKAAAEKRAMELLGQVGLAEKAHVKPATLSGGQKQRVAIARALAMNPSIMLFDEATSALDPEMVGDVLEVLRTLAAEGMTMVVVTHEMGFAREVASRVIFMADGNIVEDDTPAEVFDNPKHPRLQDFLSKVL</sequence>
<dbReference type="EMBL" id="JYNX01000058">
    <property type="protein sequence ID" value="KMO73847.1"/>
    <property type="molecule type" value="Genomic_DNA"/>
</dbReference>
<dbReference type="Proteomes" id="UP000036176">
    <property type="component" value="Unassembled WGS sequence"/>
</dbReference>
<dbReference type="PANTHER" id="PTHR43166:SF37">
    <property type="entry name" value="ARGININE TRANSPORT ATP-BINDING PROTEIN ARTM"/>
    <property type="match status" value="1"/>
</dbReference>
<evidence type="ECO:0000256" key="3">
    <source>
        <dbReference type="ARBA" id="ARBA00022840"/>
    </source>
</evidence>
<keyword evidence="1" id="KW-0813">Transport</keyword>
<dbReference type="EC" id="7.4.2.1" evidence="4"/>
<dbReference type="GO" id="GO:0015426">
    <property type="term" value="F:ATPase-coupled polar amino acid-transporter activity"/>
    <property type="evidence" value="ECO:0007669"/>
    <property type="project" value="UniProtKB-EC"/>
</dbReference>
<evidence type="ECO:0000256" key="2">
    <source>
        <dbReference type="ARBA" id="ARBA00022741"/>
    </source>
</evidence>
<reference evidence="7 8" key="1">
    <citation type="journal article" date="2015" name="Genome Biol. Evol.">
        <title>Characterization of Three Mycobacterium spp. with Potential Use in Bioremediation by Genome Sequencing and Comparative Genomics.</title>
        <authorList>
            <person name="Das S."/>
            <person name="Pettersson B.M."/>
            <person name="Behra P.R."/>
            <person name="Ramesh M."/>
            <person name="Dasgupta S."/>
            <person name="Bhattacharya A."/>
            <person name="Kirsebom L.A."/>
        </authorList>
    </citation>
    <scope>NUCLEOTIDE SEQUENCE [LARGE SCALE GENOMIC DNA]</scope>
    <source>
        <strain evidence="7 8">DSM 44219</strain>
    </source>
</reference>
<dbReference type="GO" id="GO:0016887">
    <property type="term" value="F:ATP hydrolysis activity"/>
    <property type="evidence" value="ECO:0007669"/>
    <property type="project" value="InterPro"/>
</dbReference>
<feature type="domain" description="ABC transporter" evidence="6">
    <location>
        <begin position="18"/>
        <end position="252"/>
    </location>
</feature>
<dbReference type="CDD" id="cd03262">
    <property type="entry name" value="ABC_HisP_GlnQ"/>
    <property type="match status" value="1"/>
</dbReference>
<gene>
    <name evidence="7" type="primary">artM</name>
    <name evidence="7" type="ORF">MCHUDSM44219_03899</name>
</gene>
<evidence type="ECO:0000313" key="7">
    <source>
        <dbReference type="EMBL" id="KMO73847.1"/>
    </source>
</evidence>
<dbReference type="RefSeq" id="WP_048419832.1">
    <property type="nucleotide sequence ID" value="NZ_JYNX01000058.1"/>
</dbReference>
<dbReference type="SUPFAM" id="SSF52540">
    <property type="entry name" value="P-loop containing nucleoside triphosphate hydrolases"/>
    <property type="match status" value="1"/>
</dbReference>
<protein>
    <recommendedName>
        <fullName evidence="4">ABC-type polar-amino-acid transporter</fullName>
        <ecNumber evidence="4">7.4.2.1</ecNumber>
    </recommendedName>
</protein>
<evidence type="ECO:0000256" key="5">
    <source>
        <dbReference type="ARBA" id="ARBA00047624"/>
    </source>
</evidence>
<dbReference type="FunFam" id="3.40.50.300:FF:000020">
    <property type="entry name" value="Amino acid ABC transporter ATP-binding component"/>
    <property type="match status" value="1"/>
</dbReference>
<dbReference type="PANTHER" id="PTHR43166">
    <property type="entry name" value="AMINO ACID IMPORT ATP-BINDING PROTEIN"/>
    <property type="match status" value="1"/>
</dbReference>
<evidence type="ECO:0000256" key="1">
    <source>
        <dbReference type="ARBA" id="ARBA00022448"/>
    </source>
</evidence>
<dbReference type="SMART" id="SM00382">
    <property type="entry name" value="AAA"/>
    <property type="match status" value="1"/>
</dbReference>
<comment type="catalytic activity">
    <reaction evidence="5">
        <text>a polar amino acid(out) + ATP + H2O = a polar amino acid(in) + ADP + phosphate + H(+)</text>
        <dbReference type="Rhea" id="RHEA:14673"/>
        <dbReference type="ChEBI" id="CHEBI:15377"/>
        <dbReference type="ChEBI" id="CHEBI:15378"/>
        <dbReference type="ChEBI" id="CHEBI:30616"/>
        <dbReference type="ChEBI" id="CHEBI:43474"/>
        <dbReference type="ChEBI" id="CHEBI:62031"/>
        <dbReference type="ChEBI" id="CHEBI:456216"/>
        <dbReference type="EC" id="7.4.2.1"/>
    </reaction>
    <physiologicalReaction direction="left-to-right" evidence="5">
        <dbReference type="Rhea" id="RHEA:14674"/>
    </physiologicalReaction>
</comment>
<keyword evidence="8" id="KW-1185">Reference proteome</keyword>
<keyword evidence="2" id="KW-0547">Nucleotide-binding</keyword>
<dbReference type="InterPro" id="IPR017871">
    <property type="entry name" value="ABC_transporter-like_CS"/>
</dbReference>
<dbReference type="AlphaFoldDB" id="A0A0J6VWP5"/>
<organism evidence="7 8">
    <name type="scientific">Mycolicibacterium chubuense</name>
    <name type="common">Mycobacterium chubuense</name>
    <dbReference type="NCBI Taxonomy" id="1800"/>
    <lineage>
        <taxon>Bacteria</taxon>
        <taxon>Bacillati</taxon>
        <taxon>Actinomycetota</taxon>
        <taxon>Actinomycetes</taxon>
        <taxon>Mycobacteriales</taxon>
        <taxon>Mycobacteriaceae</taxon>
        <taxon>Mycolicibacterium</taxon>
    </lineage>
</organism>
<dbReference type="InterPro" id="IPR050086">
    <property type="entry name" value="MetN_ABC_transporter-like"/>
</dbReference>
<dbReference type="GO" id="GO:0005524">
    <property type="term" value="F:ATP binding"/>
    <property type="evidence" value="ECO:0007669"/>
    <property type="project" value="UniProtKB-KW"/>
</dbReference>
<accession>A0A0J6VWP5</accession>
<keyword evidence="3 7" id="KW-0067">ATP-binding</keyword>
<evidence type="ECO:0000256" key="4">
    <source>
        <dbReference type="ARBA" id="ARBA00038850"/>
    </source>
</evidence>
<dbReference type="InterPro" id="IPR027417">
    <property type="entry name" value="P-loop_NTPase"/>
</dbReference>
<name>A0A0J6VWP5_MYCCU</name>
<evidence type="ECO:0000313" key="8">
    <source>
        <dbReference type="Proteomes" id="UP000036176"/>
    </source>
</evidence>
<proteinExistence type="predicted"/>
<dbReference type="Pfam" id="PF00005">
    <property type="entry name" value="ABC_tran"/>
    <property type="match status" value="1"/>
</dbReference>
<evidence type="ECO:0000259" key="6">
    <source>
        <dbReference type="PROSITE" id="PS50893"/>
    </source>
</evidence>
<dbReference type="InterPro" id="IPR003593">
    <property type="entry name" value="AAA+_ATPase"/>
</dbReference>
<dbReference type="PROSITE" id="PS50893">
    <property type="entry name" value="ABC_TRANSPORTER_2"/>
    <property type="match status" value="1"/>
</dbReference>
<dbReference type="PATRIC" id="fig|1800.3.peg.3928"/>
<dbReference type="PROSITE" id="PS00211">
    <property type="entry name" value="ABC_TRANSPORTER_1"/>
    <property type="match status" value="1"/>
</dbReference>
<dbReference type="OrthoDB" id="4398079at2"/>
<comment type="caution">
    <text evidence="7">The sequence shown here is derived from an EMBL/GenBank/DDBJ whole genome shotgun (WGS) entry which is preliminary data.</text>
</comment>
<dbReference type="InterPro" id="IPR003439">
    <property type="entry name" value="ABC_transporter-like_ATP-bd"/>
</dbReference>
<dbReference type="InterPro" id="IPR030679">
    <property type="entry name" value="ABC_ATPase_HisP-typ"/>
</dbReference>
<dbReference type="PIRSF" id="PIRSF039085">
    <property type="entry name" value="ABC_ATPase_HisP"/>
    <property type="match status" value="1"/>
</dbReference>